<proteinExistence type="predicted"/>
<comment type="caution">
    <text evidence="2">The sequence shown here is derived from an EMBL/GenBank/DDBJ whole genome shotgun (WGS) entry which is preliminary data.</text>
</comment>
<name>A0A8J3C8X6_9PSEU</name>
<sequence length="214" mass="22871">MFMVSATESPQRMTEHRTFADAAAAVGIQHLVYTSFAGASPSATFTFARDHWFTEEHIRGSGLRFTFLRDNLYADFLALMRGDDGVIRGPAGQGRVAAVALDDVADVASVVLRSPDTHVGATYDLTGPQSLTLDEVAEVITTVTGRKTTYYPETVPEAYDSRAGFGAPDWQVDAWVSTYTAIAAGELEGVSSAVPDITGHPARSLADVLRAPGE</sequence>
<reference evidence="2" key="1">
    <citation type="journal article" date="2014" name="Int. J. Syst. Evol. Microbiol.">
        <title>Complete genome sequence of Corynebacterium casei LMG S-19264T (=DSM 44701T), isolated from a smear-ripened cheese.</title>
        <authorList>
            <consortium name="US DOE Joint Genome Institute (JGI-PGF)"/>
            <person name="Walter F."/>
            <person name="Albersmeier A."/>
            <person name="Kalinowski J."/>
            <person name="Ruckert C."/>
        </authorList>
    </citation>
    <scope>NUCLEOTIDE SEQUENCE</scope>
    <source>
        <strain evidence="2">CGMCC 4.5737</strain>
    </source>
</reference>
<evidence type="ECO:0000259" key="1">
    <source>
        <dbReference type="Pfam" id="PF05368"/>
    </source>
</evidence>
<evidence type="ECO:0000313" key="2">
    <source>
        <dbReference type="EMBL" id="GGM58153.1"/>
    </source>
</evidence>
<dbReference type="EMBL" id="BMMK01000013">
    <property type="protein sequence ID" value="GGM58153.1"/>
    <property type="molecule type" value="Genomic_DNA"/>
</dbReference>
<protein>
    <submittedName>
        <fullName evidence="2">NAD(P)-dependent oxidoreductase</fullName>
    </submittedName>
</protein>
<dbReference type="Proteomes" id="UP000637578">
    <property type="component" value="Unassembled WGS sequence"/>
</dbReference>
<evidence type="ECO:0000313" key="3">
    <source>
        <dbReference type="Proteomes" id="UP000637578"/>
    </source>
</evidence>
<reference evidence="2" key="2">
    <citation type="submission" date="2020-09" db="EMBL/GenBank/DDBJ databases">
        <authorList>
            <person name="Sun Q."/>
            <person name="Zhou Y."/>
        </authorList>
    </citation>
    <scope>NUCLEOTIDE SEQUENCE</scope>
    <source>
        <strain evidence="2">CGMCC 4.5737</strain>
    </source>
</reference>
<dbReference type="AlphaFoldDB" id="A0A8J3C8X6"/>
<dbReference type="InterPro" id="IPR052718">
    <property type="entry name" value="NmrA-type_oxidoreductase"/>
</dbReference>
<dbReference type="PANTHER" id="PTHR47129">
    <property type="entry name" value="QUINONE OXIDOREDUCTASE 2"/>
    <property type="match status" value="1"/>
</dbReference>
<dbReference type="Pfam" id="PF05368">
    <property type="entry name" value="NmrA"/>
    <property type="match status" value="1"/>
</dbReference>
<dbReference type="PANTHER" id="PTHR47129:SF1">
    <property type="entry name" value="NMRA-LIKE DOMAIN-CONTAINING PROTEIN"/>
    <property type="match status" value="1"/>
</dbReference>
<feature type="domain" description="NmrA-like" evidence="1">
    <location>
        <begin position="11"/>
        <end position="151"/>
    </location>
</feature>
<gene>
    <name evidence="2" type="ORF">GCM10012275_31690</name>
</gene>
<dbReference type="InterPro" id="IPR036291">
    <property type="entry name" value="NAD(P)-bd_dom_sf"/>
</dbReference>
<dbReference type="Gene3D" id="3.40.50.720">
    <property type="entry name" value="NAD(P)-binding Rossmann-like Domain"/>
    <property type="match status" value="1"/>
</dbReference>
<dbReference type="InterPro" id="IPR008030">
    <property type="entry name" value="NmrA-like"/>
</dbReference>
<organism evidence="2 3">
    <name type="scientific">Longimycelium tulufanense</name>
    <dbReference type="NCBI Taxonomy" id="907463"/>
    <lineage>
        <taxon>Bacteria</taxon>
        <taxon>Bacillati</taxon>
        <taxon>Actinomycetota</taxon>
        <taxon>Actinomycetes</taxon>
        <taxon>Pseudonocardiales</taxon>
        <taxon>Pseudonocardiaceae</taxon>
        <taxon>Longimycelium</taxon>
    </lineage>
</organism>
<dbReference type="SUPFAM" id="SSF51735">
    <property type="entry name" value="NAD(P)-binding Rossmann-fold domains"/>
    <property type="match status" value="1"/>
</dbReference>
<accession>A0A8J3C8X6</accession>
<keyword evidence="3" id="KW-1185">Reference proteome</keyword>